<dbReference type="RefSeq" id="WP_121099189.1">
    <property type="nucleotide sequence ID" value="NZ_RBII01000001.1"/>
</dbReference>
<reference evidence="3 4" key="1">
    <citation type="submission" date="2018-10" db="EMBL/GenBank/DDBJ databases">
        <title>Genomic Encyclopedia of Type Strains, Phase IV (KMG-IV): sequencing the most valuable type-strain genomes for metagenomic binning, comparative biology and taxonomic classification.</title>
        <authorList>
            <person name="Goeker M."/>
        </authorList>
    </citation>
    <scope>NUCLEOTIDE SEQUENCE [LARGE SCALE GENOMIC DNA]</scope>
    <source>
        <strain evidence="3 4">DSM 22008</strain>
    </source>
</reference>
<feature type="region of interest" description="Disordered" evidence="1">
    <location>
        <begin position="48"/>
        <end position="67"/>
    </location>
</feature>
<feature type="signal peptide" evidence="2">
    <location>
        <begin position="1"/>
        <end position="22"/>
    </location>
</feature>
<dbReference type="PROSITE" id="PS51257">
    <property type="entry name" value="PROKAR_LIPOPROTEIN"/>
    <property type="match status" value="1"/>
</dbReference>
<keyword evidence="4" id="KW-1185">Reference proteome</keyword>
<evidence type="ECO:0000256" key="1">
    <source>
        <dbReference type="SAM" id="MobiDB-lite"/>
    </source>
</evidence>
<dbReference type="InParanoid" id="A0A420WK85"/>
<evidence type="ECO:0000313" key="4">
    <source>
        <dbReference type="Proteomes" id="UP000282211"/>
    </source>
</evidence>
<sequence length="117" mass="12968">MLALRKLRLSSFGLCLVLGLSACSSINLPDIDFMGSSEFEEEARNIDQTIPSVEEAPEIPMDTRPASDWDDAADSMLVIKQGFKVPKTDQPMTAEELEQQYQSLKAQAQAYKADDPQ</sequence>
<protein>
    <recommendedName>
        <fullName evidence="5">Beta-barrel assembly complex subunit BamF</fullName>
    </recommendedName>
</protein>
<dbReference type="Proteomes" id="UP000282211">
    <property type="component" value="Unassembled WGS sequence"/>
</dbReference>
<evidence type="ECO:0000256" key="2">
    <source>
        <dbReference type="SAM" id="SignalP"/>
    </source>
</evidence>
<keyword evidence="2" id="KW-0732">Signal</keyword>
<organism evidence="3 4">
    <name type="scientific">Litorimonas taeanensis</name>
    <dbReference type="NCBI Taxonomy" id="568099"/>
    <lineage>
        <taxon>Bacteria</taxon>
        <taxon>Pseudomonadati</taxon>
        <taxon>Pseudomonadota</taxon>
        <taxon>Alphaproteobacteria</taxon>
        <taxon>Maricaulales</taxon>
        <taxon>Robiginitomaculaceae</taxon>
    </lineage>
</organism>
<dbReference type="AlphaFoldDB" id="A0A420WK85"/>
<name>A0A420WK85_9PROT</name>
<dbReference type="EMBL" id="RBII01000001">
    <property type="protein sequence ID" value="RKQ71414.1"/>
    <property type="molecule type" value="Genomic_DNA"/>
</dbReference>
<feature type="chain" id="PRO_5019231969" description="Beta-barrel assembly complex subunit BamF" evidence="2">
    <location>
        <begin position="23"/>
        <end position="117"/>
    </location>
</feature>
<evidence type="ECO:0000313" key="3">
    <source>
        <dbReference type="EMBL" id="RKQ71414.1"/>
    </source>
</evidence>
<proteinExistence type="predicted"/>
<evidence type="ECO:0008006" key="5">
    <source>
        <dbReference type="Google" id="ProtNLM"/>
    </source>
</evidence>
<gene>
    <name evidence="3" type="ORF">DES40_0733</name>
</gene>
<accession>A0A420WK85</accession>
<comment type="caution">
    <text evidence="3">The sequence shown here is derived from an EMBL/GenBank/DDBJ whole genome shotgun (WGS) entry which is preliminary data.</text>
</comment>